<dbReference type="InterPro" id="IPR003607">
    <property type="entry name" value="HD/PDEase_dom"/>
</dbReference>
<dbReference type="AlphaFoldDB" id="A0A330LBI2"/>
<dbReference type="PANTHER" id="PTHR43155:SF2">
    <property type="entry name" value="CYCLIC DI-GMP PHOSPHODIESTERASE PA4108"/>
    <property type="match status" value="1"/>
</dbReference>
<dbReference type="CDD" id="cd00077">
    <property type="entry name" value="HDc"/>
    <property type="match status" value="1"/>
</dbReference>
<dbReference type="SMART" id="SM00471">
    <property type="entry name" value="HDc"/>
    <property type="match status" value="1"/>
</dbReference>
<accession>A0A330LBI2</accession>
<feature type="domain" description="HD-GYP" evidence="1">
    <location>
        <begin position="39"/>
        <end position="235"/>
    </location>
</feature>
<dbReference type="PROSITE" id="PS51832">
    <property type="entry name" value="HD_GYP"/>
    <property type="match status" value="1"/>
</dbReference>
<dbReference type="PANTHER" id="PTHR43155">
    <property type="entry name" value="CYCLIC DI-GMP PHOSPHODIESTERASE PA4108-RELATED"/>
    <property type="match status" value="1"/>
</dbReference>
<dbReference type="Pfam" id="PF13487">
    <property type="entry name" value="HD_5"/>
    <property type="match status" value="1"/>
</dbReference>
<reference evidence="3" key="1">
    <citation type="submission" date="2018-04" db="EMBL/GenBank/DDBJ databases">
        <authorList>
            <person name="Lucker S."/>
            <person name="Sakoula D."/>
        </authorList>
    </citation>
    <scope>NUCLEOTIDE SEQUENCE [LARGE SCALE GENOMIC DNA]</scope>
</reference>
<dbReference type="SUPFAM" id="SSF47226">
    <property type="entry name" value="Histidine-containing phosphotransfer domain, HPT domain"/>
    <property type="match status" value="1"/>
</dbReference>
<sequence length="697" mass="75423">MSMTWYRDAEAELTLVASAIQSQRTIELDRLEAIAMALVASLKRSDELIVMALSSPSGSPLLTNLLNVAVVSTKVGMGLGYYGRELERLALAGLLHDIGLFAVPQSLVTKAGRLSADERTLIEQHPELGYEAIKRSGAGYAWLAELIRQAHERTNGLGYPNRLKGRQISEMALIIGVSDVFDALISERPYRPRLFPHEAIKELLVAERATFPREITKALVEQLSVYPLGTTVQLTTGETGTVVSVNVRYPLRPIVEVDESGDAGNAENRHIDLSLTPLVSIIEALKAPVVGRLTFAPEIPNAEVPMGAASDQFTSLLESLDAIATAIQGVVEHARHPGAADGAKSEAILSHESGAETLSPEDVGFDKEVVGLFALEAHEWLAQIQSALARLSAGKEGPVRSHVYGIVLNGITNLARSAATVHLDEIESMATNLLPTLRDVGGAETAVATESLRHLHQGLGRVIAAVRQLAAIPSQSIAGDEQTGTDEEVSVVDEEVNAVESAEMATASLHSNDSEPEWSSLPSLPLLSALRELQKARSRSMQPARDMLEAVIHHAEAVGEGEQPVDVSTIERILRDLDRQDSEFLQAVHSHVPQMTEALASLRAQAASFVTASQLDPILGHVEFLHDQAKVVQAMTIMMFLQGLKSFLTVTAYRKVTSLPIRLEALELRLKTLVPMAEQWVNLGRLERATIEEILPA</sequence>
<dbReference type="Gene3D" id="1.10.3210.10">
    <property type="entry name" value="Hypothetical protein af1432"/>
    <property type="match status" value="1"/>
</dbReference>
<dbReference type="Proteomes" id="UP000248168">
    <property type="component" value="Unassembled WGS sequence"/>
</dbReference>
<dbReference type="InParanoid" id="A0A330LBI2"/>
<name>A0A330LBI2_9BACT</name>
<dbReference type="SUPFAM" id="SSF109604">
    <property type="entry name" value="HD-domain/PDEase-like"/>
    <property type="match status" value="1"/>
</dbReference>
<evidence type="ECO:0000313" key="3">
    <source>
        <dbReference type="Proteomes" id="UP000248168"/>
    </source>
</evidence>
<protein>
    <recommendedName>
        <fullName evidence="1">HD-GYP domain-containing protein</fullName>
    </recommendedName>
</protein>
<dbReference type="GO" id="GO:0000160">
    <property type="term" value="P:phosphorelay signal transduction system"/>
    <property type="evidence" value="ECO:0007669"/>
    <property type="project" value="InterPro"/>
</dbReference>
<evidence type="ECO:0000259" key="1">
    <source>
        <dbReference type="PROSITE" id="PS51832"/>
    </source>
</evidence>
<dbReference type="EMBL" id="OUNR01000020">
    <property type="protein sequence ID" value="SPP66456.1"/>
    <property type="molecule type" value="Genomic_DNA"/>
</dbReference>
<dbReference type="InterPro" id="IPR037522">
    <property type="entry name" value="HD_GYP_dom"/>
</dbReference>
<evidence type="ECO:0000313" key="2">
    <source>
        <dbReference type="EMBL" id="SPP66456.1"/>
    </source>
</evidence>
<dbReference type="InterPro" id="IPR036641">
    <property type="entry name" value="HPT_dom_sf"/>
</dbReference>
<organism evidence="2 3">
    <name type="scientific">Nitrospira lenta</name>
    <dbReference type="NCBI Taxonomy" id="1436998"/>
    <lineage>
        <taxon>Bacteria</taxon>
        <taxon>Pseudomonadati</taxon>
        <taxon>Nitrospirota</taxon>
        <taxon>Nitrospiria</taxon>
        <taxon>Nitrospirales</taxon>
        <taxon>Nitrospiraceae</taxon>
        <taxon>Nitrospira</taxon>
    </lineage>
</organism>
<gene>
    <name evidence="2" type="ORF">NITLEN_70046</name>
</gene>
<keyword evidence="3" id="KW-1185">Reference proteome</keyword>
<proteinExistence type="predicted"/>